<keyword evidence="2" id="KW-0489">Methyltransferase</keyword>
<dbReference type="EC" id="2.1.1.-" evidence="2"/>
<dbReference type="AlphaFoldDB" id="A0A3G6IRY2"/>
<dbReference type="SUPFAM" id="SSF53335">
    <property type="entry name" value="S-adenosyl-L-methionine-dependent methyltransferases"/>
    <property type="match status" value="1"/>
</dbReference>
<dbReference type="Pfam" id="PF08241">
    <property type="entry name" value="Methyltransf_11"/>
    <property type="match status" value="1"/>
</dbReference>
<dbReference type="EMBL" id="CP033898">
    <property type="protein sequence ID" value="AZA08342.1"/>
    <property type="molecule type" value="Genomic_DNA"/>
</dbReference>
<reference evidence="2 3" key="1">
    <citation type="submission" date="2018-11" db="EMBL/GenBank/DDBJ databases">
        <authorList>
            <person name="Kleinhagauer T."/>
            <person name="Glaeser S.P."/>
            <person name="Spergser J."/>
            <person name="Ruckert C."/>
            <person name="Kaempfer P."/>
            <person name="Busse H.-J."/>
        </authorList>
    </citation>
    <scope>NUCLEOTIDE SEQUENCE [LARGE SCALE GENOMIC DNA]</scope>
    <source>
        <strain evidence="2 3">812CH</strain>
    </source>
</reference>
<dbReference type="Proteomes" id="UP000271426">
    <property type="component" value="Chromosome"/>
</dbReference>
<organism evidence="2 3">
    <name type="scientific">Corynebacterium pseudopelargi</name>
    <dbReference type="NCBI Taxonomy" id="2080757"/>
    <lineage>
        <taxon>Bacteria</taxon>
        <taxon>Bacillati</taxon>
        <taxon>Actinomycetota</taxon>
        <taxon>Actinomycetes</taxon>
        <taxon>Mycobacteriales</taxon>
        <taxon>Corynebacteriaceae</taxon>
        <taxon>Corynebacterium</taxon>
    </lineage>
</organism>
<dbReference type="GO" id="GO:0032259">
    <property type="term" value="P:methylation"/>
    <property type="evidence" value="ECO:0007669"/>
    <property type="project" value="UniProtKB-KW"/>
</dbReference>
<dbReference type="GO" id="GO:0008757">
    <property type="term" value="F:S-adenosylmethionine-dependent methyltransferase activity"/>
    <property type="evidence" value="ECO:0007669"/>
    <property type="project" value="InterPro"/>
</dbReference>
<dbReference type="InterPro" id="IPR013216">
    <property type="entry name" value="Methyltransf_11"/>
</dbReference>
<evidence type="ECO:0000259" key="1">
    <source>
        <dbReference type="Pfam" id="PF08241"/>
    </source>
</evidence>
<accession>A0A3G6IRY2</accession>
<dbReference type="CDD" id="cd02440">
    <property type="entry name" value="AdoMet_MTases"/>
    <property type="match status" value="1"/>
</dbReference>
<gene>
    <name evidence="2" type="ORF">CPPEL_00970</name>
</gene>
<keyword evidence="2" id="KW-0808">Transferase</keyword>
<evidence type="ECO:0000313" key="3">
    <source>
        <dbReference type="Proteomes" id="UP000271426"/>
    </source>
</evidence>
<dbReference type="Gene3D" id="3.40.50.150">
    <property type="entry name" value="Vaccinia Virus protein VP39"/>
    <property type="match status" value="1"/>
</dbReference>
<proteinExistence type="predicted"/>
<feature type="domain" description="Methyltransferase type 11" evidence="1">
    <location>
        <begin position="55"/>
        <end position="122"/>
    </location>
</feature>
<sequence length="230" mass="26004">MLSRMGFFTLRRSLKLLLSFPQEQKDPERFYTDLARDTRRMLEELLGPISGKRILDVGGGPGYFREAFADCTYISLELDGGDVRGDAQALPFADGAFDVVFSSNVAEHVPHPWVMGDEMLRVGGDVVLSYTIWLGPFGGHETGLWQHYLGGEFARDRYTKKHGHPPKNSFGTTMFAVSCAEGLRWADRAIPDSEKLAFPRYHPRWAWWMVKVPGLRELLVSNLVIVRRAA</sequence>
<dbReference type="InterPro" id="IPR029063">
    <property type="entry name" value="SAM-dependent_MTases_sf"/>
</dbReference>
<protein>
    <submittedName>
        <fullName evidence="2">Putative methyltransferase</fullName>
        <ecNumber evidence="2">2.1.1.-</ecNumber>
    </submittedName>
</protein>
<name>A0A3G6IRY2_9CORY</name>
<keyword evidence="3" id="KW-1185">Reference proteome</keyword>
<dbReference type="KEGG" id="cpso:CPPEL_00970"/>
<evidence type="ECO:0000313" key="2">
    <source>
        <dbReference type="EMBL" id="AZA08342.1"/>
    </source>
</evidence>